<evidence type="ECO:0000313" key="1">
    <source>
        <dbReference type="EMBL" id="PZQ46164.1"/>
    </source>
</evidence>
<comment type="caution">
    <text evidence="1">The sequence shown here is derived from an EMBL/GenBank/DDBJ whole genome shotgun (WGS) entry which is preliminary data.</text>
</comment>
<name>A0A2W5MZD7_9BACT</name>
<evidence type="ECO:0008006" key="3">
    <source>
        <dbReference type="Google" id="ProtNLM"/>
    </source>
</evidence>
<evidence type="ECO:0000313" key="2">
    <source>
        <dbReference type="Proteomes" id="UP000249417"/>
    </source>
</evidence>
<dbReference type="EMBL" id="QFQB01000031">
    <property type="protein sequence ID" value="PZQ46164.1"/>
    <property type="molecule type" value="Genomic_DNA"/>
</dbReference>
<sequence>MISYADRVLETTNTVGTGPISLAGAPTGFQTFVSGVGSGKQVSYHIDNGTDWETGVGTIMAGTPDTLTRDPRSSSNGGAAVNWGGGTKNVRLIYPSGLAVSKDENGNFLSCSEGTAGGTANAHTFTPAQETKALSDNMRVRYRAPAANTSAVTLNYDSKGVKTIKFNGQDIVSGMIQTGDMLDLIYKSSSNIFELQNDPSSKTSAQNTLASAATVSLAAQGSSNIIISGTTGITSFGTSGRTGTIYRLRFTGALTLTNSASLSLPGGRDYTTVANDVLEVEDLGSNNWLVRSWTVLQETQATTSGTNFDFAIPAGTKAFDVIQNNTSLSGTDDFLHQIGDSGGISATGYSSLTGADTNVVAGTTGFITSGNAAATAMTSVATFRNAGGNNWIAAGVNKIGSARINMMAGSKTLSNPITTYRLTRTGSNTFDAGSVTVICYR</sequence>
<gene>
    <name evidence="1" type="ORF">DI551_05655</name>
</gene>
<organism evidence="1 2">
    <name type="scientific">Micavibrio aeruginosavorus</name>
    <dbReference type="NCBI Taxonomy" id="349221"/>
    <lineage>
        <taxon>Bacteria</taxon>
        <taxon>Pseudomonadati</taxon>
        <taxon>Bdellovibrionota</taxon>
        <taxon>Bdellovibrionia</taxon>
        <taxon>Bdellovibrionales</taxon>
        <taxon>Pseudobdellovibrionaceae</taxon>
        <taxon>Micavibrio</taxon>
    </lineage>
</organism>
<reference evidence="1 2" key="1">
    <citation type="submission" date="2017-08" db="EMBL/GenBank/DDBJ databases">
        <title>Infants hospitalized years apart are colonized by the same room-sourced microbial strains.</title>
        <authorList>
            <person name="Brooks B."/>
            <person name="Olm M.R."/>
            <person name="Firek B.A."/>
            <person name="Baker R."/>
            <person name="Thomas B.C."/>
            <person name="Morowitz M.J."/>
            <person name="Banfield J.F."/>
        </authorList>
    </citation>
    <scope>NUCLEOTIDE SEQUENCE [LARGE SCALE GENOMIC DNA]</scope>
    <source>
        <strain evidence="1">S2_005_002_R2_29</strain>
    </source>
</reference>
<proteinExistence type="predicted"/>
<accession>A0A2W5MZD7</accession>
<dbReference type="AlphaFoldDB" id="A0A2W5MZD7"/>
<protein>
    <recommendedName>
        <fullName evidence="3">Tail fiber protein</fullName>
    </recommendedName>
</protein>
<dbReference type="Proteomes" id="UP000249417">
    <property type="component" value="Unassembled WGS sequence"/>
</dbReference>